<comment type="function">
    <text evidence="10 11">Magnesium transporter that may mediate the influx of magnesium.</text>
</comment>
<evidence type="ECO:0000256" key="7">
    <source>
        <dbReference type="ARBA" id="ARBA00023054"/>
    </source>
</evidence>
<reference evidence="13" key="2">
    <citation type="submission" date="2017-06" db="EMBL/GenBank/DDBJ databases">
        <title>WGS assembly of Brachypodium distachyon.</title>
        <authorList>
            <consortium name="The International Brachypodium Initiative"/>
            <person name="Lucas S."/>
            <person name="Harmon-Smith M."/>
            <person name="Lail K."/>
            <person name="Tice H."/>
            <person name="Grimwood J."/>
            <person name="Bruce D."/>
            <person name="Barry K."/>
            <person name="Shu S."/>
            <person name="Lindquist E."/>
            <person name="Wang M."/>
            <person name="Pitluck S."/>
            <person name="Vogel J.P."/>
            <person name="Garvin D.F."/>
            <person name="Mockler T.C."/>
            <person name="Schmutz J."/>
            <person name="Rokhsar D."/>
            <person name="Bevan M.W."/>
        </authorList>
    </citation>
    <scope>NUCLEOTIDE SEQUENCE</scope>
    <source>
        <strain evidence="13">Bd21</strain>
    </source>
</reference>
<evidence type="ECO:0000256" key="5">
    <source>
        <dbReference type="ARBA" id="ARBA00022842"/>
    </source>
</evidence>
<keyword evidence="9 11" id="KW-0472">Membrane</keyword>
<sequence>MRPSATGPGGGGGGGGRRKAGAAAAAAAASREWLVVPATGRARVEEAGKHAVMARTGLPARDLRVLDPLLSYPSTILGRERAIVVNLERIKAVITAAEVLLPNSKDPDFARFVRDLQARVLTATSDQAAEFTDMEVGSSAVASPLPAPNSSKDHELDMTKKTPISLGEIEMTHSSSVPTLAAVKDGSTKVLPFEFRALEVCLESSCRSLEEETVTLEKEAYPALDELTSKISTLNLERVRQIKSRLVAISGRVQKVRDELEHLLDDEMDMAEMYLTEKLTRQDISEASSRVEVDSPAHLEEDKLEDRDEDYKSELDESNGSFIGYKPNIEELEMLLEAYFVQIDGTLNKLSHLREYVDDTEDYINIMLDDKQNQLLQMGVMLSTATVVITAGVAVVGLFGMNIGISLYNPETPEEKQAANVMFWETACGTIASCAILYIVAMVLGKRSGLLQ</sequence>
<gene>
    <name evidence="14" type="primary">LOC100829379</name>
    <name evidence="13" type="ORF">BRADI_2g58170v3</name>
</gene>
<keyword evidence="7" id="KW-0175">Coiled coil</keyword>
<evidence type="ECO:0000256" key="12">
    <source>
        <dbReference type="SAM" id="MobiDB-lite"/>
    </source>
</evidence>
<evidence type="ECO:0000256" key="11">
    <source>
        <dbReference type="RuleBase" id="RU366041"/>
    </source>
</evidence>
<keyword evidence="6 11" id="KW-1133">Transmembrane helix</keyword>
<dbReference type="GeneID" id="100829379"/>
<feature type="region of interest" description="Disordered" evidence="12">
    <location>
        <begin position="1"/>
        <end position="23"/>
    </location>
</feature>
<dbReference type="AlphaFoldDB" id="I1HUE3"/>
<dbReference type="KEGG" id="bdi:100829379"/>
<keyword evidence="4 11" id="KW-0812">Transmembrane</keyword>
<dbReference type="OrthoDB" id="10251508at2759"/>
<dbReference type="FunFam" id="2.40.128.330:FF:000001">
    <property type="entry name" value="Magnesium transporter MRS2-1"/>
    <property type="match status" value="1"/>
</dbReference>
<dbReference type="HOGENOM" id="CLU_034694_0_0_1"/>
<accession>I1HUE3</accession>
<keyword evidence="15" id="KW-1185">Reference proteome</keyword>
<evidence type="ECO:0000313" key="15">
    <source>
        <dbReference type="Proteomes" id="UP000008810"/>
    </source>
</evidence>
<reference evidence="13 14" key="1">
    <citation type="journal article" date="2010" name="Nature">
        <title>Genome sequencing and analysis of the model grass Brachypodium distachyon.</title>
        <authorList>
            <consortium name="International Brachypodium Initiative"/>
        </authorList>
    </citation>
    <scope>NUCLEOTIDE SEQUENCE [LARGE SCALE GENOMIC DNA]</scope>
    <source>
        <strain evidence="13">Bd21</strain>
        <strain evidence="14">cv. Bd21</strain>
    </source>
</reference>
<dbReference type="PANTHER" id="PTHR13890:SF29">
    <property type="entry name" value="MAGNESIUM TRANSPORTER MRS2-F"/>
    <property type="match status" value="1"/>
</dbReference>
<feature type="region of interest" description="Disordered" evidence="12">
    <location>
        <begin position="285"/>
        <end position="316"/>
    </location>
</feature>
<feature type="transmembrane region" description="Helical" evidence="11">
    <location>
        <begin position="421"/>
        <end position="444"/>
    </location>
</feature>
<organism evidence="14">
    <name type="scientific">Brachypodium distachyon</name>
    <name type="common">Purple false brome</name>
    <name type="synonym">Trachynia distachya</name>
    <dbReference type="NCBI Taxonomy" id="15368"/>
    <lineage>
        <taxon>Eukaryota</taxon>
        <taxon>Viridiplantae</taxon>
        <taxon>Streptophyta</taxon>
        <taxon>Embryophyta</taxon>
        <taxon>Tracheophyta</taxon>
        <taxon>Spermatophyta</taxon>
        <taxon>Magnoliopsida</taxon>
        <taxon>Liliopsida</taxon>
        <taxon>Poales</taxon>
        <taxon>Poaceae</taxon>
        <taxon>BOP clade</taxon>
        <taxon>Pooideae</taxon>
        <taxon>Stipodae</taxon>
        <taxon>Brachypodieae</taxon>
        <taxon>Brachypodium</taxon>
    </lineage>
</organism>
<dbReference type="Gene3D" id="2.40.128.330">
    <property type="match status" value="1"/>
</dbReference>
<dbReference type="Gramene" id="KQK11111">
    <property type="protein sequence ID" value="KQK11111"/>
    <property type="gene ID" value="BRADI_2g58170v3"/>
</dbReference>
<dbReference type="OMA" id="GPGRFIW"/>
<feature type="compositionally biased region" description="Basic and acidic residues" evidence="12">
    <location>
        <begin position="285"/>
        <end position="315"/>
    </location>
</feature>
<dbReference type="RefSeq" id="XP_010232713.1">
    <property type="nucleotide sequence ID" value="XM_010234411.3"/>
</dbReference>
<comment type="subcellular location">
    <subcellularLocation>
        <location evidence="1 11">Membrane</location>
        <topology evidence="1 11">Multi-pass membrane protein</topology>
    </subcellularLocation>
</comment>
<evidence type="ECO:0000256" key="3">
    <source>
        <dbReference type="ARBA" id="ARBA00022448"/>
    </source>
</evidence>
<dbReference type="Proteomes" id="UP000008810">
    <property type="component" value="Chromosome 2"/>
</dbReference>
<evidence type="ECO:0000256" key="8">
    <source>
        <dbReference type="ARBA" id="ARBA00023065"/>
    </source>
</evidence>
<dbReference type="eggNOG" id="KOG2662">
    <property type="taxonomic scope" value="Eukaryota"/>
</dbReference>
<evidence type="ECO:0000256" key="2">
    <source>
        <dbReference type="ARBA" id="ARBA00007535"/>
    </source>
</evidence>
<dbReference type="PANTHER" id="PTHR13890">
    <property type="entry name" value="RNA SPLICING PROTEIN MRS2, MITOCHONDRIAL"/>
    <property type="match status" value="1"/>
</dbReference>
<keyword evidence="3 11" id="KW-0813">Transport</keyword>
<evidence type="ECO:0000256" key="1">
    <source>
        <dbReference type="ARBA" id="ARBA00004141"/>
    </source>
</evidence>
<keyword evidence="5 11" id="KW-0460">Magnesium</keyword>
<feature type="region of interest" description="Disordered" evidence="12">
    <location>
        <begin position="135"/>
        <end position="156"/>
    </location>
</feature>
<comment type="similarity">
    <text evidence="2 11">Belongs to the CorA metal ion transporter (MIT) (TC 1.A.35.5) family.</text>
</comment>
<evidence type="ECO:0000256" key="4">
    <source>
        <dbReference type="ARBA" id="ARBA00022692"/>
    </source>
</evidence>
<dbReference type="InterPro" id="IPR039204">
    <property type="entry name" value="MRS2-like"/>
</dbReference>
<name>I1HUE3_BRADI</name>
<evidence type="ECO:0000313" key="13">
    <source>
        <dbReference type="EMBL" id="KQK11111.1"/>
    </source>
</evidence>
<dbReference type="CDD" id="cd12823">
    <property type="entry name" value="Mrs2_Mfm1p-like"/>
    <property type="match status" value="1"/>
</dbReference>
<dbReference type="FunFam" id="1.20.58.340:FF:000022">
    <property type="entry name" value="Magnesium transporter MRS2-F"/>
    <property type="match status" value="1"/>
</dbReference>
<dbReference type="EMBL" id="CM000881">
    <property type="protein sequence ID" value="KQK11111.1"/>
    <property type="molecule type" value="Genomic_DNA"/>
</dbReference>
<evidence type="ECO:0000313" key="14">
    <source>
        <dbReference type="EnsemblPlants" id="KQK11111"/>
    </source>
</evidence>
<evidence type="ECO:0000256" key="6">
    <source>
        <dbReference type="ARBA" id="ARBA00022989"/>
    </source>
</evidence>
<proteinExistence type="inferred from homology"/>
<keyword evidence="8 11" id="KW-0406">Ion transport</keyword>
<feature type="transmembrane region" description="Helical" evidence="11">
    <location>
        <begin position="375"/>
        <end position="401"/>
    </location>
</feature>
<dbReference type="Pfam" id="PF22099">
    <property type="entry name" value="MRS2-like"/>
    <property type="match status" value="3"/>
</dbReference>
<dbReference type="GO" id="GO:0016020">
    <property type="term" value="C:membrane"/>
    <property type="evidence" value="ECO:0007669"/>
    <property type="project" value="UniProtKB-SubCell"/>
</dbReference>
<reference evidence="14" key="3">
    <citation type="submission" date="2018-08" db="UniProtKB">
        <authorList>
            <consortium name="EnsemblPlants"/>
        </authorList>
    </citation>
    <scope>IDENTIFICATION</scope>
    <source>
        <strain evidence="14">cv. Bd21</strain>
    </source>
</reference>
<dbReference type="Gene3D" id="1.20.58.340">
    <property type="entry name" value="Magnesium transport protein CorA, transmembrane region"/>
    <property type="match status" value="1"/>
</dbReference>
<evidence type="ECO:0000256" key="10">
    <source>
        <dbReference type="ARBA" id="ARBA00059335"/>
    </source>
</evidence>
<protein>
    <recommendedName>
        <fullName evidence="11">Magnesium transporter</fullName>
    </recommendedName>
</protein>
<dbReference type="GO" id="GO:0015693">
    <property type="term" value="P:magnesium ion transport"/>
    <property type="evidence" value="ECO:0000318"/>
    <property type="project" value="GO_Central"/>
</dbReference>
<dbReference type="GO" id="GO:0015095">
    <property type="term" value="F:magnesium ion transmembrane transporter activity"/>
    <property type="evidence" value="ECO:0000318"/>
    <property type="project" value="GO_Central"/>
</dbReference>
<evidence type="ECO:0000256" key="9">
    <source>
        <dbReference type="ARBA" id="ARBA00023136"/>
    </source>
</evidence>
<dbReference type="EnsemblPlants" id="KQK11111">
    <property type="protein sequence ID" value="KQK11111"/>
    <property type="gene ID" value="BRADI_2g58170v3"/>
</dbReference>